<feature type="non-terminal residue" evidence="2">
    <location>
        <position position="180"/>
    </location>
</feature>
<evidence type="ECO:0000259" key="1">
    <source>
        <dbReference type="PROSITE" id="PS50011"/>
    </source>
</evidence>
<dbReference type="GO" id="GO:0005634">
    <property type="term" value="C:nucleus"/>
    <property type="evidence" value="ECO:0007669"/>
    <property type="project" value="TreeGrafter"/>
</dbReference>
<dbReference type="PROSITE" id="PS50011">
    <property type="entry name" value="PROTEIN_KINASE_DOM"/>
    <property type="match status" value="1"/>
</dbReference>
<dbReference type="GO" id="GO:0005524">
    <property type="term" value="F:ATP binding"/>
    <property type="evidence" value="ECO:0007669"/>
    <property type="project" value="InterPro"/>
</dbReference>
<dbReference type="Gene3D" id="1.10.510.10">
    <property type="entry name" value="Transferase(Phosphotransferase) domain 1"/>
    <property type="match status" value="1"/>
</dbReference>
<dbReference type="InterPro" id="IPR008271">
    <property type="entry name" value="Ser/Thr_kinase_AS"/>
</dbReference>
<dbReference type="PANTHER" id="PTHR24345:SF93">
    <property type="entry name" value="SERINE_THREONINE-PROTEIN KINASE PLK1"/>
    <property type="match status" value="1"/>
</dbReference>
<dbReference type="GO" id="GO:0007052">
    <property type="term" value="P:mitotic spindle organization"/>
    <property type="evidence" value="ECO:0007669"/>
    <property type="project" value="TreeGrafter"/>
</dbReference>
<sequence>GGFAICFELTDVATKQKYAGKIILKSDLKRTSQKQKFNQEIEIHRSLTHEHIVGFHSSFEDAEFHYILLELCNRFSLMELHKRRKVVTEPEARYFLRHVILGCAYLHQSRIIHRDLKLANLFLNDNMCVKLGDFGLATRINVKEEKKKTLCGTPNYIAPEILFKQGHSFEVDLWSLGCIL</sequence>
<dbReference type="Proteomes" id="UP000784294">
    <property type="component" value="Unassembled WGS sequence"/>
</dbReference>
<dbReference type="PROSITE" id="PS00108">
    <property type="entry name" value="PROTEIN_KINASE_ST"/>
    <property type="match status" value="1"/>
</dbReference>
<dbReference type="GO" id="GO:0000776">
    <property type="term" value="C:kinetochore"/>
    <property type="evidence" value="ECO:0007669"/>
    <property type="project" value="TreeGrafter"/>
</dbReference>
<dbReference type="EMBL" id="CAAALY010105609">
    <property type="protein sequence ID" value="VEL29726.1"/>
    <property type="molecule type" value="Genomic_DNA"/>
</dbReference>
<dbReference type="Gene3D" id="3.30.200.20">
    <property type="entry name" value="Phosphorylase Kinase, domain 1"/>
    <property type="match status" value="1"/>
</dbReference>
<evidence type="ECO:0000313" key="3">
    <source>
        <dbReference type="Proteomes" id="UP000784294"/>
    </source>
</evidence>
<dbReference type="GO" id="GO:0005813">
    <property type="term" value="C:centrosome"/>
    <property type="evidence" value="ECO:0007669"/>
    <property type="project" value="TreeGrafter"/>
</dbReference>
<comment type="caution">
    <text evidence="2">The sequence shown here is derived from an EMBL/GenBank/DDBJ whole genome shotgun (WGS) entry which is preliminary data.</text>
</comment>
<dbReference type="AlphaFoldDB" id="A0A3S5FF61"/>
<dbReference type="PANTHER" id="PTHR24345">
    <property type="entry name" value="SERINE/THREONINE-PROTEIN KINASE PLK"/>
    <property type="match status" value="1"/>
</dbReference>
<organism evidence="2 3">
    <name type="scientific">Protopolystoma xenopodis</name>
    <dbReference type="NCBI Taxonomy" id="117903"/>
    <lineage>
        <taxon>Eukaryota</taxon>
        <taxon>Metazoa</taxon>
        <taxon>Spiralia</taxon>
        <taxon>Lophotrochozoa</taxon>
        <taxon>Platyhelminthes</taxon>
        <taxon>Monogenea</taxon>
        <taxon>Polyopisthocotylea</taxon>
        <taxon>Polystomatidea</taxon>
        <taxon>Polystomatidae</taxon>
        <taxon>Protopolystoma</taxon>
    </lineage>
</organism>
<evidence type="ECO:0000313" key="2">
    <source>
        <dbReference type="EMBL" id="VEL29726.1"/>
    </source>
</evidence>
<name>A0A3S5FF61_9PLAT</name>
<reference evidence="2" key="1">
    <citation type="submission" date="2018-11" db="EMBL/GenBank/DDBJ databases">
        <authorList>
            <consortium name="Pathogen Informatics"/>
        </authorList>
    </citation>
    <scope>NUCLEOTIDE SEQUENCE</scope>
</reference>
<dbReference type="SUPFAM" id="SSF56112">
    <property type="entry name" value="Protein kinase-like (PK-like)"/>
    <property type="match status" value="1"/>
</dbReference>
<accession>A0A3S5FF61</accession>
<dbReference type="Pfam" id="PF00069">
    <property type="entry name" value="Pkinase"/>
    <property type="match status" value="1"/>
</dbReference>
<feature type="domain" description="Protein kinase" evidence="1">
    <location>
        <begin position="1"/>
        <end position="180"/>
    </location>
</feature>
<proteinExistence type="predicted"/>
<dbReference type="GO" id="GO:0005737">
    <property type="term" value="C:cytoplasm"/>
    <property type="evidence" value="ECO:0007669"/>
    <property type="project" value="TreeGrafter"/>
</dbReference>
<dbReference type="GO" id="GO:0000922">
    <property type="term" value="C:spindle pole"/>
    <property type="evidence" value="ECO:0007669"/>
    <property type="project" value="TreeGrafter"/>
</dbReference>
<dbReference type="InterPro" id="IPR000719">
    <property type="entry name" value="Prot_kinase_dom"/>
</dbReference>
<keyword evidence="3" id="KW-1185">Reference proteome</keyword>
<dbReference type="GO" id="GO:0004674">
    <property type="term" value="F:protein serine/threonine kinase activity"/>
    <property type="evidence" value="ECO:0007669"/>
    <property type="project" value="TreeGrafter"/>
</dbReference>
<protein>
    <recommendedName>
        <fullName evidence="1">Protein kinase domain-containing protein</fullName>
    </recommendedName>
</protein>
<dbReference type="SMART" id="SM00220">
    <property type="entry name" value="S_TKc"/>
    <property type="match status" value="1"/>
</dbReference>
<gene>
    <name evidence="2" type="ORF">PXEA_LOCUS23166</name>
</gene>
<dbReference type="OrthoDB" id="408964at2759"/>
<dbReference type="InterPro" id="IPR011009">
    <property type="entry name" value="Kinase-like_dom_sf"/>
</dbReference>